<evidence type="ECO:0000256" key="2">
    <source>
        <dbReference type="SAM" id="Phobius"/>
    </source>
</evidence>
<gene>
    <name evidence="5" type="ORF">FCALED_LOCUS1199</name>
</gene>
<accession>A0A9N8VHZ9</accession>
<name>A0A9N8VHZ9_9GLOM</name>
<dbReference type="Pfam" id="PF24808">
    <property type="entry name" value="DUF7707"/>
    <property type="match status" value="1"/>
</dbReference>
<keyword evidence="3" id="KW-0732">Signal</keyword>
<evidence type="ECO:0000256" key="3">
    <source>
        <dbReference type="SAM" id="SignalP"/>
    </source>
</evidence>
<feature type="domain" description="DUF7707" evidence="4">
    <location>
        <begin position="27"/>
        <end position="106"/>
    </location>
</feature>
<sequence>MKKILSYLIISVLICSQSKAQQPSSHATTVDPALKDQWCSATIETCLAICKNRKTIPASNTCSQLNLLVNCLCSDGYPPNLDNYENTVSYFVCEYNRLAGPCTNTCFLDVEKVPPTVPTVSTVLPSKAPVVEPVPVTPKVPPTTDESDKNSKNKNSVALAIGLSASFLSAIIAISLVIWVRRRRKRLQSKPPNYFIPAPTRKISNRSLCDGPSVGRSLTSLRGGLVKDSNGSIGTNSSSGSIMQSQENSDGSGIVITKTHSVSVHQDDDYFGSNSFSHLSATNSVASVDYYNKFGSVENLTADLSGMGGKVIYKPGNRNSGGSGSQITSNDDKSYAYI</sequence>
<dbReference type="PANTHER" id="PTHR38118:SF2">
    <property type="entry name" value="CDP-ALCOHOL PHOSPHATIDYLTRANSFERASE PROTEIN"/>
    <property type="match status" value="1"/>
</dbReference>
<comment type="caution">
    <text evidence="5">The sequence shown here is derived from an EMBL/GenBank/DDBJ whole genome shotgun (WGS) entry which is preliminary data.</text>
</comment>
<feature type="region of interest" description="Disordered" evidence="1">
    <location>
        <begin position="229"/>
        <end position="249"/>
    </location>
</feature>
<reference evidence="5" key="1">
    <citation type="submission" date="2021-06" db="EMBL/GenBank/DDBJ databases">
        <authorList>
            <person name="Kallberg Y."/>
            <person name="Tangrot J."/>
            <person name="Rosling A."/>
        </authorList>
    </citation>
    <scope>NUCLEOTIDE SEQUENCE</scope>
    <source>
        <strain evidence="5">UK204</strain>
    </source>
</reference>
<protein>
    <submittedName>
        <fullName evidence="5">15276_t:CDS:1</fullName>
    </submittedName>
</protein>
<proteinExistence type="predicted"/>
<keyword evidence="2" id="KW-0812">Transmembrane</keyword>
<evidence type="ECO:0000259" key="4">
    <source>
        <dbReference type="Pfam" id="PF24808"/>
    </source>
</evidence>
<organism evidence="5 6">
    <name type="scientific">Funneliformis caledonium</name>
    <dbReference type="NCBI Taxonomy" id="1117310"/>
    <lineage>
        <taxon>Eukaryota</taxon>
        <taxon>Fungi</taxon>
        <taxon>Fungi incertae sedis</taxon>
        <taxon>Mucoromycota</taxon>
        <taxon>Glomeromycotina</taxon>
        <taxon>Glomeromycetes</taxon>
        <taxon>Glomerales</taxon>
        <taxon>Glomeraceae</taxon>
        <taxon>Funneliformis</taxon>
    </lineage>
</organism>
<evidence type="ECO:0000313" key="6">
    <source>
        <dbReference type="Proteomes" id="UP000789570"/>
    </source>
</evidence>
<dbReference type="PANTHER" id="PTHR38118">
    <property type="entry name" value="ANCHORED CELL WALL PROTEIN 11-RELATED"/>
    <property type="match status" value="1"/>
</dbReference>
<dbReference type="AlphaFoldDB" id="A0A9N8VHZ9"/>
<feature type="compositionally biased region" description="Low complexity" evidence="1">
    <location>
        <begin position="229"/>
        <end position="242"/>
    </location>
</feature>
<dbReference type="InterPro" id="IPR056124">
    <property type="entry name" value="DUF7707"/>
</dbReference>
<keyword evidence="2" id="KW-0472">Membrane</keyword>
<dbReference type="EMBL" id="CAJVPQ010000146">
    <property type="protein sequence ID" value="CAG8450525.1"/>
    <property type="molecule type" value="Genomic_DNA"/>
</dbReference>
<dbReference type="Proteomes" id="UP000789570">
    <property type="component" value="Unassembled WGS sequence"/>
</dbReference>
<evidence type="ECO:0000313" key="5">
    <source>
        <dbReference type="EMBL" id="CAG8450525.1"/>
    </source>
</evidence>
<evidence type="ECO:0000256" key="1">
    <source>
        <dbReference type="SAM" id="MobiDB-lite"/>
    </source>
</evidence>
<dbReference type="OrthoDB" id="2439692at2759"/>
<keyword evidence="6" id="KW-1185">Reference proteome</keyword>
<feature type="transmembrane region" description="Helical" evidence="2">
    <location>
        <begin position="157"/>
        <end position="180"/>
    </location>
</feature>
<keyword evidence="2" id="KW-1133">Transmembrane helix</keyword>
<feature type="chain" id="PRO_5040479405" evidence="3">
    <location>
        <begin position="21"/>
        <end position="338"/>
    </location>
</feature>
<feature type="region of interest" description="Disordered" evidence="1">
    <location>
        <begin position="315"/>
        <end position="338"/>
    </location>
</feature>
<feature type="signal peptide" evidence="3">
    <location>
        <begin position="1"/>
        <end position="20"/>
    </location>
</feature>